<accession>A0A5N5HDD8</accession>
<feature type="signal peptide" evidence="1">
    <location>
        <begin position="1"/>
        <end position="19"/>
    </location>
</feature>
<reference evidence="3" key="2">
    <citation type="submission" date="2019-10" db="EMBL/GenBank/DDBJ databases">
        <title>A de novo genome assembly of a pear dwarfing rootstock.</title>
        <authorList>
            <person name="Wang F."/>
            <person name="Wang J."/>
            <person name="Li S."/>
            <person name="Zhang Y."/>
            <person name="Fang M."/>
            <person name="Ma L."/>
            <person name="Zhao Y."/>
            <person name="Jiang S."/>
        </authorList>
    </citation>
    <scope>NUCLEOTIDE SEQUENCE [LARGE SCALE GENOMIC DNA]</scope>
</reference>
<evidence type="ECO:0000256" key="1">
    <source>
        <dbReference type="SAM" id="SignalP"/>
    </source>
</evidence>
<organism evidence="2 3">
    <name type="scientific">Pyrus ussuriensis x Pyrus communis</name>
    <dbReference type="NCBI Taxonomy" id="2448454"/>
    <lineage>
        <taxon>Eukaryota</taxon>
        <taxon>Viridiplantae</taxon>
        <taxon>Streptophyta</taxon>
        <taxon>Embryophyta</taxon>
        <taxon>Tracheophyta</taxon>
        <taxon>Spermatophyta</taxon>
        <taxon>Magnoliopsida</taxon>
        <taxon>eudicotyledons</taxon>
        <taxon>Gunneridae</taxon>
        <taxon>Pentapetalae</taxon>
        <taxon>rosids</taxon>
        <taxon>fabids</taxon>
        <taxon>Rosales</taxon>
        <taxon>Rosaceae</taxon>
        <taxon>Amygdaloideae</taxon>
        <taxon>Maleae</taxon>
        <taxon>Pyrus</taxon>
    </lineage>
</organism>
<name>A0A5N5HDD8_9ROSA</name>
<feature type="chain" id="PRO_5024341113" evidence="1">
    <location>
        <begin position="20"/>
        <end position="78"/>
    </location>
</feature>
<proteinExistence type="predicted"/>
<evidence type="ECO:0000313" key="2">
    <source>
        <dbReference type="EMBL" id="KAB2624927.1"/>
    </source>
</evidence>
<comment type="caution">
    <text evidence="2">The sequence shown here is derived from an EMBL/GenBank/DDBJ whole genome shotgun (WGS) entry which is preliminary data.</text>
</comment>
<dbReference type="AlphaFoldDB" id="A0A5N5HDD8"/>
<sequence>MLVWHFVIAFMYLEHDSHCNGYQIFLESLVIIHLDMLWKLLGAKTCQVYSIDWYLGNVWSKKEVKEQLLWEQNFCYGI</sequence>
<evidence type="ECO:0000313" key="3">
    <source>
        <dbReference type="Proteomes" id="UP000327157"/>
    </source>
</evidence>
<dbReference type="Proteomes" id="UP000327157">
    <property type="component" value="Chromosome 16"/>
</dbReference>
<gene>
    <name evidence="2" type="ORF">D8674_016587</name>
</gene>
<reference evidence="2 3" key="1">
    <citation type="submission" date="2019-09" db="EMBL/GenBank/DDBJ databases">
        <authorList>
            <person name="Ou C."/>
        </authorList>
    </citation>
    <scope>NUCLEOTIDE SEQUENCE [LARGE SCALE GENOMIC DNA]</scope>
    <source>
        <strain evidence="2">S2</strain>
        <tissue evidence="2">Leaf</tissue>
    </source>
</reference>
<keyword evidence="1" id="KW-0732">Signal</keyword>
<reference evidence="2 3" key="3">
    <citation type="submission" date="2019-11" db="EMBL/GenBank/DDBJ databases">
        <title>A de novo genome assembly of a pear dwarfing rootstock.</title>
        <authorList>
            <person name="Wang F."/>
            <person name="Wang J."/>
            <person name="Li S."/>
            <person name="Zhang Y."/>
            <person name="Fang M."/>
            <person name="Ma L."/>
            <person name="Zhao Y."/>
            <person name="Jiang S."/>
        </authorList>
    </citation>
    <scope>NUCLEOTIDE SEQUENCE [LARGE SCALE GENOMIC DNA]</scope>
    <source>
        <strain evidence="2">S2</strain>
        <tissue evidence="2">Leaf</tissue>
    </source>
</reference>
<dbReference type="EMBL" id="SMOL01000160">
    <property type="protein sequence ID" value="KAB2624927.1"/>
    <property type="molecule type" value="Genomic_DNA"/>
</dbReference>
<keyword evidence="3" id="KW-1185">Reference proteome</keyword>
<protein>
    <submittedName>
        <fullName evidence="2">F-box/kelch-repeat protein</fullName>
    </submittedName>
</protein>